<proteinExistence type="predicted"/>
<evidence type="ECO:0000313" key="1">
    <source>
        <dbReference type="EMBL" id="ROH76245.1"/>
    </source>
</evidence>
<dbReference type="RefSeq" id="WP_123244716.1">
    <property type="nucleotide sequence ID" value="NZ_RJUJ01000025.1"/>
</dbReference>
<reference evidence="1 2" key="1">
    <citation type="submission" date="2018-10" db="EMBL/GenBank/DDBJ databases">
        <title>New species genome.</title>
        <authorList>
            <person name="Li Y."/>
        </authorList>
    </citation>
    <scope>NUCLEOTIDE SEQUENCE [LARGE SCALE GENOMIC DNA]</scope>
    <source>
        <strain evidence="1 2">L6_4B</strain>
    </source>
</reference>
<organism evidence="1 2">
    <name type="scientific">Lonsdalea populi</name>
    <dbReference type="NCBI Taxonomy" id="1172565"/>
    <lineage>
        <taxon>Bacteria</taxon>
        <taxon>Pseudomonadati</taxon>
        <taxon>Pseudomonadota</taxon>
        <taxon>Gammaproteobacteria</taxon>
        <taxon>Enterobacterales</taxon>
        <taxon>Pectobacteriaceae</taxon>
        <taxon>Lonsdalea</taxon>
    </lineage>
</organism>
<protein>
    <submittedName>
        <fullName evidence="1">Uncharacterized protein</fullName>
    </submittedName>
</protein>
<accession>A0A3N0U6Q5</accession>
<dbReference type="Proteomes" id="UP000274511">
    <property type="component" value="Unassembled WGS sequence"/>
</dbReference>
<sequence>MNNKTEIDQTVTLEDFADLLADEGLTPEALESILAILAEISPHTVSFQANTPELVQLAALHSPKFQALPATRQRFFAEVLTMPVFFYTLPLSEEEADEWEKLDDKEALAWERTPDS</sequence>
<gene>
    <name evidence="1" type="ORF">EC392_15905</name>
</gene>
<evidence type="ECO:0000313" key="2">
    <source>
        <dbReference type="Proteomes" id="UP000274511"/>
    </source>
</evidence>
<dbReference type="EMBL" id="RJUJ01000025">
    <property type="protein sequence ID" value="ROH76245.1"/>
    <property type="molecule type" value="Genomic_DNA"/>
</dbReference>
<name>A0A3N0U6Q5_9GAMM</name>
<comment type="caution">
    <text evidence="1">The sequence shown here is derived from an EMBL/GenBank/DDBJ whole genome shotgun (WGS) entry which is preliminary data.</text>
</comment>
<dbReference type="AlphaFoldDB" id="A0A3N0U6Q5"/>